<feature type="transmembrane region" description="Helical" evidence="1">
    <location>
        <begin position="142"/>
        <end position="169"/>
    </location>
</feature>
<dbReference type="Proteomes" id="UP001208131">
    <property type="component" value="Unassembled WGS sequence"/>
</dbReference>
<proteinExistence type="predicted"/>
<dbReference type="RefSeq" id="WP_267301655.1">
    <property type="nucleotide sequence ID" value="NZ_JAOQJZ010000012.1"/>
</dbReference>
<keyword evidence="1" id="KW-0812">Transmembrane</keyword>
<dbReference type="EMBL" id="JAOQJZ010000012">
    <property type="protein sequence ID" value="MCU6706514.1"/>
    <property type="molecule type" value="Genomic_DNA"/>
</dbReference>
<feature type="transmembrane region" description="Helical" evidence="1">
    <location>
        <begin position="80"/>
        <end position="100"/>
    </location>
</feature>
<evidence type="ECO:0000313" key="3">
    <source>
        <dbReference type="Proteomes" id="UP001208131"/>
    </source>
</evidence>
<keyword evidence="3" id="KW-1185">Reference proteome</keyword>
<feature type="transmembrane region" description="Helical" evidence="1">
    <location>
        <begin position="334"/>
        <end position="350"/>
    </location>
</feature>
<reference evidence="2 3" key="1">
    <citation type="journal article" date="2021" name="ISME Commun">
        <title>Automated analysis of genomic sequences facilitates high-throughput and comprehensive description of bacteria.</title>
        <authorList>
            <person name="Hitch T.C.A."/>
        </authorList>
    </citation>
    <scope>NUCLEOTIDE SEQUENCE [LARGE SCALE GENOMIC DNA]</scope>
    <source>
        <strain evidence="2 3">Sanger_31</strain>
    </source>
</reference>
<feature type="transmembrane region" description="Helical" evidence="1">
    <location>
        <begin position="46"/>
        <end position="68"/>
    </location>
</feature>
<evidence type="ECO:0000313" key="2">
    <source>
        <dbReference type="EMBL" id="MCU6706514.1"/>
    </source>
</evidence>
<feature type="transmembrane region" description="Helical" evidence="1">
    <location>
        <begin position="190"/>
        <end position="215"/>
    </location>
</feature>
<feature type="transmembrane region" description="Helical" evidence="1">
    <location>
        <begin position="260"/>
        <end position="285"/>
    </location>
</feature>
<feature type="transmembrane region" description="Helical" evidence="1">
    <location>
        <begin position="297"/>
        <end position="314"/>
    </location>
</feature>
<protein>
    <submittedName>
        <fullName evidence="2">Nucleoside recognition protein</fullName>
    </submittedName>
</protein>
<sequence>MLKRLAKELCVYILAGVVIWFCIITISGGESVKLGISEAVDRCMNIIIPSLFVFMALSQILVSSGLYYCVSMPFYPISRFIMGIPPQLFFVFLLGNTAGYPVGVKLLSDLCQRKIISQRTAKIMSCFCCCGGPAFYSGTVGLAVFGCTGAGIAVFVSILAANFLTALVLGRAINEDKKTSKPTFRLDGRMFTDSVISAGKSLFVICVMIVFFGAFMSSLEYCGAFCFLKDAFSLSENGLVLVKSCLEITSLTELSGSPFYLLPFIAAVCSFGGLCVIIQIAALGVDFSLVPFFISRLTSAFLSAVICRFIYPFFIPDSVLTSVTNNVKFVKVNNFVPSFCLIMMILLLTLKKRLAFSKTV</sequence>
<organism evidence="2 3">
    <name type="scientific">Hominimerdicola aceti</name>
    <dbReference type="NCBI Taxonomy" id="2981726"/>
    <lineage>
        <taxon>Bacteria</taxon>
        <taxon>Bacillati</taxon>
        <taxon>Bacillota</taxon>
        <taxon>Clostridia</taxon>
        <taxon>Eubacteriales</taxon>
        <taxon>Oscillospiraceae</taxon>
        <taxon>Hominimerdicola</taxon>
    </lineage>
</organism>
<keyword evidence="1" id="KW-1133">Transmembrane helix</keyword>
<evidence type="ECO:0000256" key="1">
    <source>
        <dbReference type="SAM" id="Phobius"/>
    </source>
</evidence>
<comment type="caution">
    <text evidence="2">The sequence shown here is derived from an EMBL/GenBank/DDBJ whole genome shotgun (WGS) entry which is preliminary data.</text>
</comment>
<accession>A0AAE3LI85</accession>
<dbReference type="AlphaFoldDB" id="A0AAE3LI85"/>
<gene>
    <name evidence="2" type="ORF">OCV57_11340</name>
</gene>
<keyword evidence="1" id="KW-0472">Membrane</keyword>
<name>A0AAE3LI85_9FIRM</name>
<feature type="transmembrane region" description="Helical" evidence="1">
    <location>
        <begin position="9"/>
        <end position="26"/>
    </location>
</feature>